<dbReference type="GO" id="GO:0016020">
    <property type="term" value="C:membrane"/>
    <property type="evidence" value="ECO:0007669"/>
    <property type="project" value="UniProtKB-SubCell"/>
</dbReference>
<feature type="transmembrane region" description="Helical" evidence="6">
    <location>
        <begin position="283"/>
        <end position="305"/>
    </location>
</feature>
<dbReference type="Gene3D" id="1.20.1250.20">
    <property type="entry name" value="MFS general substrate transporter like domains"/>
    <property type="match status" value="1"/>
</dbReference>
<feature type="transmembrane region" description="Helical" evidence="6">
    <location>
        <begin position="21"/>
        <end position="44"/>
    </location>
</feature>
<dbReference type="InterPro" id="IPR011701">
    <property type="entry name" value="MFS"/>
</dbReference>
<keyword evidence="4 6" id="KW-1133">Transmembrane helix</keyword>
<feature type="transmembrane region" description="Helical" evidence="6">
    <location>
        <begin position="190"/>
        <end position="210"/>
    </location>
</feature>
<comment type="subcellular location">
    <subcellularLocation>
        <location evidence="1">Membrane</location>
        <topology evidence="1">Multi-pass membrane protein</topology>
    </subcellularLocation>
</comment>
<accession>A0A5E4R3H7</accession>
<dbReference type="InterPro" id="IPR020846">
    <property type="entry name" value="MFS_dom"/>
</dbReference>
<keyword evidence="5 6" id="KW-0472">Membrane</keyword>
<dbReference type="SUPFAM" id="SSF103473">
    <property type="entry name" value="MFS general substrate transporter"/>
    <property type="match status" value="1"/>
</dbReference>
<evidence type="ECO:0000256" key="2">
    <source>
        <dbReference type="ARBA" id="ARBA00022448"/>
    </source>
</evidence>
<evidence type="ECO:0000313" key="8">
    <source>
        <dbReference type="EMBL" id="VVD05257.1"/>
    </source>
</evidence>
<organism evidence="8 9">
    <name type="scientific">Leptidea sinapis</name>
    <dbReference type="NCBI Taxonomy" id="189913"/>
    <lineage>
        <taxon>Eukaryota</taxon>
        <taxon>Metazoa</taxon>
        <taxon>Ecdysozoa</taxon>
        <taxon>Arthropoda</taxon>
        <taxon>Hexapoda</taxon>
        <taxon>Insecta</taxon>
        <taxon>Pterygota</taxon>
        <taxon>Neoptera</taxon>
        <taxon>Endopterygota</taxon>
        <taxon>Lepidoptera</taxon>
        <taxon>Glossata</taxon>
        <taxon>Ditrysia</taxon>
        <taxon>Papilionoidea</taxon>
        <taxon>Pieridae</taxon>
        <taxon>Dismorphiinae</taxon>
        <taxon>Leptidea</taxon>
    </lineage>
</organism>
<feature type="transmembrane region" description="Helical" evidence="6">
    <location>
        <begin position="56"/>
        <end position="77"/>
    </location>
</feature>
<keyword evidence="9" id="KW-1185">Reference proteome</keyword>
<dbReference type="AlphaFoldDB" id="A0A5E4R3H7"/>
<feature type="transmembrane region" description="Helical" evidence="6">
    <location>
        <begin position="89"/>
        <end position="112"/>
    </location>
</feature>
<evidence type="ECO:0000256" key="4">
    <source>
        <dbReference type="ARBA" id="ARBA00022989"/>
    </source>
</evidence>
<dbReference type="Proteomes" id="UP000324832">
    <property type="component" value="Unassembled WGS sequence"/>
</dbReference>
<evidence type="ECO:0000256" key="6">
    <source>
        <dbReference type="SAM" id="Phobius"/>
    </source>
</evidence>
<dbReference type="GO" id="GO:0022857">
    <property type="term" value="F:transmembrane transporter activity"/>
    <property type="evidence" value="ECO:0007669"/>
    <property type="project" value="InterPro"/>
</dbReference>
<evidence type="ECO:0000259" key="7">
    <source>
        <dbReference type="PROSITE" id="PS50850"/>
    </source>
</evidence>
<evidence type="ECO:0000256" key="5">
    <source>
        <dbReference type="ARBA" id="ARBA00023136"/>
    </source>
</evidence>
<protein>
    <recommendedName>
        <fullName evidence="7">Major facilitator superfamily (MFS) profile domain-containing protein</fullName>
    </recommendedName>
</protein>
<feature type="transmembrane region" description="Helical" evidence="6">
    <location>
        <begin position="147"/>
        <end position="170"/>
    </location>
</feature>
<evidence type="ECO:0000256" key="3">
    <source>
        <dbReference type="ARBA" id="ARBA00022692"/>
    </source>
</evidence>
<name>A0A5E4R3H7_9NEOP</name>
<dbReference type="PANTHER" id="PTHR23511:SF35">
    <property type="entry name" value="MAJOR FACILITATOR SUPERFAMILY (MFS) PROFILE DOMAIN-CONTAINING PROTEIN"/>
    <property type="match status" value="1"/>
</dbReference>
<dbReference type="PROSITE" id="PS50850">
    <property type="entry name" value="MFS"/>
    <property type="match status" value="1"/>
</dbReference>
<keyword evidence="2" id="KW-0813">Transport</keyword>
<feature type="transmembrane region" description="Helical" evidence="6">
    <location>
        <begin position="465"/>
        <end position="484"/>
    </location>
</feature>
<evidence type="ECO:0000313" key="9">
    <source>
        <dbReference type="Proteomes" id="UP000324832"/>
    </source>
</evidence>
<gene>
    <name evidence="8" type="ORF">LSINAPIS_LOCUS14835</name>
</gene>
<evidence type="ECO:0000256" key="1">
    <source>
        <dbReference type="ARBA" id="ARBA00004141"/>
    </source>
</evidence>
<feature type="transmembrane region" description="Helical" evidence="6">
    <location>
        <begin position="346"/>
        <end position="365"/>
    </location>
</feature>
<sequence>MAKQIHFEDALNLTGLGRFNVLMLMLNSCIVTAMTFELFSVSYLVPASACELNTTISQQGIMAGMPLMGIIASSNIWGYLADTRGRRKILIWSLSTGFLAGGLASFSPNWIVLSVLKFSSSTGLSASYPLAMTLLGETTPEKKRNILLSWLNTQLLMCIGIMAIISIPVLKLQFFYHIPFLNITFQSWRLLNLIFVLPCAIGAIGLIFSYESPKFLLKAGQEDKALQILKGIYTMNTGKSGDLYEVESVLLGESTAKEQTSLWSSFTAQTLPLFKPPLLKSTILLSSMFIIVYLGLQPFVIWMPYIADGFVRSLSTDDGTRTLCDMLRYSHNVTMTEKSDCSLNEIAMTSVFVNCCFLALLNGVLSVLINILGRKRLLIILQICSGIAGICLNFTHNYILIALLFTTYITSAVNFGFLGTFTVDIYPTYVKAMAVCITLMMGRGSSAIGINLLKSLLVYDCELAFYIYGSLTFFGGLVAFLLPSDEEIRNRKQRINDEQREVTEIVKTAS</sequence>
<feature type="transmembrane region" description="Helical" evidence="6">
    <location>
        <begin position="401"/>
        <end position="421"/>
    </location>
</feature>
<reference evidence="8 9" key="1">
    <citation type="submission" date="2017-07" db="EMBL/GenBank/DDBJ databases">
        <authorList>
            <person name="Talla V."/>
            <person name="Backstrom N."/>
        </authorList>
    </citation>
    <scope>NUCLEOTIDE SEQUENCE [LARGE SCALE GENOMIC DNA]</scope>
</reference>
<feature type="transmembrane region" description="Helical" evidence="6">
    <location>
        <begin position="377"/>
        <end position="395"/>
    </location>
</feature>
<dbReference type="EMBL" id="FZQP02006948">
    <property type="protein sequence ID" value="VVD05257.1"/>
    <property type="molecule type" value="Genomic_DNA"/>
</dbReference>
<proteinExistence type="predicted"/>
<feature type="domain" description="Major facilitator superfamily (MFS) profile" evidence="7">
    <location>
        <begin position="21"/>
        <end position="487"/>
    </location>
</feature>
<keyword evidence="3 6" id="KW-0812">Transmembrane</keyword>
<dbReference type="InterPro" id="IPR036259">
    <property type="entry name" value="MFS_trans_sf"/>
</dbReference>
<dbReference type="Pfam" id="PF07690">
    <property type="entry name" value="MFS_1"/>
    <property type="match status" value="2"/>
</dbReference>
<dbReference type="PANTHER" id="PTHR23511">
    <property type="entry name" value="SYNAPTIC VESICLE GLYCOPROTEIN 2"/>
    <property type="match status" value="1"/>
</dbReference>